<reference evidence="5" key="1">
    <citation type="submission" date="2022-08" db="EMBL/GenBank/DDBJ databases">
        <authorList>
            <person name="Gutierrez-Valencia J."/>
        </authorList>
    </citation>
    <scope>NUCLEOTIDE SEQUENCE</scope>
</reference>
<dbReference type="Pfam" id="PF14226">
    <property type="entry name" value="DIOX_N"/>
    <property type="match status" value="1"/>
</dbReference>
<dbReference type="PRINTS" id="PR00682">
    <property type="entry name" value="IPNSYNTHASE"/>
</dbReference>
<accession>A0AAV0ML82</accession>
<sequence length="317" mass="36123">MSTQPINNGIPVIDLSPNNLEPGTPTWVRTREDVRRAMEELGCFQAIYDTKAAEEIHSDILAAAEELFNLPVETKSQKLSDKPYFGYFGQHPSFPLYESLPVDHPATVEGSRGFTDAMWPSGNLKFCQSNLAFSKVVVEIDQLAMKMLTESYRIKDSFYDEYVKSTNYVLRYFKYKAPKEDEDNMGLASHTDKSMISVLHQNHVNGLQIRTRNGVWVDADFSPSSFIVMAGDALMAWSNDIIPSCFHRVIMKETGRETRYSLGLGSIVKGTLQTPQEMCDESRPMLYKPFDQFEYLRFYESKPDHKPECPIKAYCGI</sequence>
<dbReference type="Proteomes" id="UP001154282">
    <property type="component" value="Unassembled WGS sequence"/>
</dbReference>
<comment type="similarity">
    <text evidence="3">Belongs to the iron/ascorbate-dependent oxidoreductase family.</text>
</comment>
<evidence type="ECO:0000259" key="4">
    <source>
        <dbReference type="PROSITE" id="PS51471"/>
    </source>
</evidence>
<keyword evidence="1 3" id="KW-0479">Metal-binding</keyword>
<protein>
    <recommendedName>
        <fullName evidence="4">Fe2OG dioxygenase domain-containing protein</fullName>
    </recommendedName>
</protein>
<evidence type="ECO:0000256" key="1">
    <source>
        <dbReference type="ARBA" id="ARBA00022723"/>
    </source>
</evidence>
<dbReference type="InterPro" id="IPR044861">
    <property type="entry name" value="IPNS-like_FE2OG_OXY"/>
</dbReference>
<dbReference type="PANTHER" id="PTHR47990">
    <property type="entry name" value="2-OXOGLUTARATE (2OG) AND FE(II)-DEPENDENT OXYGENASE SUPERFAMILY PROTEIN-RELATED"/>
    <property type="match status" value="1"/>
</dbReference>
<keyword evidence="6" id="KW-1185">Reference proteome</keyword>
<gene>
    <name evidence="5" type="ORF">LITE_LOCUS29177</name>
</gene>
<dbReference type="InterPro" id="IPR027443">
    <property type="entry name" value="IPNS-like_sf"/>
</dbReference>
<dbReference type="EMBL" id="CAMGYJ010000007">
    <property type="protein sequence ID" value="CAI0446849.1"/>
    <property type="molecule type" value="Genomic_DNA"/>
</dbReference>
<dbReference type="SUPFAM" id="SSF51197">
    <property type="entry name" value="Clavaminate synthase-like"/>
    <property type="match status" value="1"/>
</dbReference>
<keyword evidence="2 3" id="KW-0408">Iron</keyword>
<evidence type="ECO:0000256" key="3">
    <source>
        <dbReference type="RuleBase" id="RU003682"/>
    </source>
</evidence>
<evidence type="ECO:0000256" key="2">
    <source>
        <dbReference type="ARBA" id="ARBA00023004"/>
    </source>
</evidence>
<evidence type="ECO:0000313" key="5">
    <source>
        <dbReference type="EMBL" id="CAI0446849.1"/>
    </source>
</evidence>
<dbReference type="GO" id="GO:0046872">
    <property type="term" value="F:metal ion binding"/>
    <property type="evidence" value="ECO:0007669"/>
    <property type="project" value="UniProtKB-KW"/>
</dbReference>
<dbReference type="InterPro" id="IPR005123">
    <property type="entry name" value="Oxoglu/Fe-dep_dioxygenase_dom"/>
</dbReference>
<dbReference type="InterPro" id="IPR050231">
    <property type="entry name" value="Iron_ascorbate_oxido_reductase"/>
</dbReference>
<dbReference type="PROSITE" id="PS51471">
    <property type="entry name" value="FE2OG_OXY"/>
    <property type="match status" value="1"/>
</dbReference>
<keyword evidence="3" id="KW-0560">Oxidoreductase</keyword>
<dbReference type="AlphaFoldDB" id="A0AAV0ML82"/>
<evidence type="ECO:0000313" key="6">
    <source>
        <dbReference type="Proteomes" id="UP001154282"/>
    </source>
</evidence>
<organism evidence="5 6">
    <name type="scientific">Linum tenue</name>
    <dbReference type="NCBI Taxonomy" id="586396"/>
    <lineage>
        <taxon>Eukaryota</taxon>
        <taxon>Viridiplantae</taxon>
        <taxon>Streptophyta</taxon>
        <taxon>Embryophyta</taxon>
        <taxon>Tracheophyta</taxon>
        <taxon>Spermatophyta</taxon>
        <taxon>Magnoliopsida</taxon>
        <taxon>eudicotyledons</taxon>
        <taxon>Gunneridae</taxon>
        <taxon>Pentapetalae</taxon>
        <taxon>rosids</taxon>
        <taxon>fabids</taxon>
        <taxon>Malpighiales</taxon>
        <taxon>Linaceae</taxon>
        <taxon>Linum</taxon>
    </lineage>
</organism>
<name>A0AAV0ML82_9ROSI</name>
<dbReference type="Pfam" id="PF03171">
    <property type="entry name" value="2OG-FeII_Oxy"/>
    <property type="match status" value="1"/>
</dbReference>
<dbReference type="InterPro" id="IPR026992">
    <property type="entry name" value="DIOX_N"/>
</dbReference>
<feature type="domain" description="Fe2OG dioxygenase" evidence="4">
    <location>
        <begin position="165"/>
        <end position="269"/>
    </location>
</feature>
<proteinExistence type="inferred from homology"/>
<dbReference type="GO" id="GO:0016491">
    <property type="term" value="F:oxidoreductase activity"/>
    <property type="evidence" value="ECO:0007669"/>
    <property type="project" value="UniProtKB-KW"/>
</dbReference>
<dbReference type="Gene3D" id="2.60.120.330">
    <property type="entry name" value="B-lactam Antibiotic, Isopenicillin N Synthase, Chain"/>
    <property type="match status" value="1"/>
</dbReference>
<comment type="caution">
    <text evidence="5">The sequence shown here is derived from an EMBL/GenBank/DDBJ whole genome shotgun (WGS) entry which is preliminary data.</text>
</comment>